<evidence type="ECO:0000256" key="3">
    <source>
        <dbReference type="PROSITE-ProRule" id="PRU00284"/>
    </source>
</evidence>
<dbReference type="InterPro" id="IPR029016">
    <property type="entry name" value="GAF-like_dom_sf"/>
</dbReference>
<dbReference type="PROSITE" id="PS50111">
    <property type="entry name" value="CHEMOTAXIS_TRANSDUC_2"/>
    <property type="match status" value="1"/>
</dbReference>
<dbReference type="SUPFAM" id="SSF58104">
    <property type="entry name" value="Methyl-accepting chemotaxis protein (MCP) signaling domain"/>
    <property type="match status" value="1"/>
</dbReference>
<evidence type="ECO:0000313" key="5">
    <source>
        <dbReference type="EMBL" id="GMA42491.1"/>
    </source>
</evidence>
<dbReference type="Gene3D" id="3.30.450.40">
    <property type="match status" value="2"/>
</dbReference>
<dbReference type="SMART" id="SM00065">
    <property type="entry name" value="GAF"/>
    <property type="match status" value="1"/>
</dbReference>
<dbReference type="SMART" id="SM00283">
    <property type="entry name" value="MA"/>
    <property type="match status" value="1"/>
</dbReference>
<organism evidence="5 6">
    <name type="scientific">Mobilicoccus caccae</name>
    <dbReference type="NCBI Taxonomy" id="1859295"/>
    <lineage>
        <taxon>Bacteria</taxon>
        <taxon>Bacillati</taxon>
        <taxon>Actinomycetota</taxon>
        <taxon>Actinomycetes</taxon>
        <taxon>Micrococcales</taxon>
        <taxon>Dermatophilaceae</taxon>
        <taxon>Mobilicoccus</taxon>
    </lineage>
</organism>
<reference evidence="6" key="1">
    <citation type="journal article" date="2019" name="Int. J. Syst. Evol. Microbiol.">
        <title>The Global Catalogue of Microorganisms (GCM) 10K type strain sequencing project: providing services to taxonomists for standard genome sequencing and annotation.</title>
        <authorList>
            <consortium name="The Broad Institute Genomics Platform"/>
            <consortium name="The Broad Institute Genome Sequencing Center for Infectious Disease"/>
            <person name="Wu L."/>
            <person name="Ma J."/>
        </authorList>
    </citation>
    <scope>NUCLEOTIDE SEQUENCE [LARGE SCALE GENOMIC DNA]</scope>
    <source>
        <strain evidence="6">NBRC 113072</strain>
    </source>
</reference>
<dbReference type="PANTHER" id="PTHR32089:SF112">
    <property type="entry name" value="LYSOZYME-LIKE PROTEIN-RELATED"/>
    <property type="match status" value="1"/>
</dbReference>
<dbReference type="SUPFAM" id="SSF55781">
    <property type="entry name" value="GAF domain-like"/>
    <property type="match status" value="2"/>
</dbReference>
<comment type="caution">
    <text evidence="5">The sequence shown here is derived from an EMBL/GenBank/DDBJ whole genome shotgun (WGS) entry which is preliminary data.</text>
</comment>
<protein>
    <recommendedName>
        <fullName evidence="4">Methyl-accepting transducer domain-containing protein</fullName>
    </recommendedName>
</protein>
<evidence type="ECO:0000313" key="6">
    <source>
        <dbReference type="Proteomes" id="UP001157126"/>
    </source>
</evidence>
<name>A0ABQ6IY32_9MICO</name>
<evidence type="ECO:0000256" key="1">
    <source>
        <dbReference type="ARBA" id="ARBA00023224"/>
    </source>
</evidence>
<proteinExistence type="inferred from homology"/>
<evidence type="ECO:0000256" key="2">
    <source>
        <dbReference type="ARBA" id="ARBA00029447"/>
    </source>
</evidence>
<dbReference type="Pfam" id="PF13185">
    <property type="entry name" value="GAF_2"/>
    <property type="match status" value="1"/>
</dbReference>
<evidence type="ECO:0000259" key="4">
    <source>
        <dbReference type="PROSITE" id="PS50111"/>
    </source>
</evidence>
<dbReference type="Pfam" id="PF00015">
    <property type="entry name" value="MCPsignal"/>
    <property type="match status" value="1"/>
</dbReference>
<dbReference type="InterPro" id="IPR004089">
    <property type="entry name" value="MCPsignal_dom"/>
</dbReference>
<comment type="similarity">
    <text evidence="2">Belongs to the methyl-accepting chemotaxis (MCP) protein family.</text>
</comment>
<dbReference type="EMBL" id="BSUO01000003">
    <property type="protein sequence ID" value="GMA42491.1"/>
    <property type="molecule type" value="Genomic_DNA"/>
</dbReference>
<dbReference type="PANTHER" id="PTHR32089">
    <property type="entry name" value="METHYL-ACCEPTING CHEMOTAXIS PROTEIN MCPB"/>
    <property type="match status" value="1"/>
</dbReference>
<dbReference type="PRINTS" id="PR00260">
    <property type="entry name" value="CHEMTRNSDUCR"/>
</dbReference>
<dbReference type="InterPro" id="IPR004090">
    <property type="entry name" value="Chemotax_Me-accpt_rcpt"/>
</dbReference>
<sequence length="394" mass="41845">MLGPDAPVLSTTLAIPIFSGRRVEGVLSFASLEPWPRTERRMELMRCVGDLVSQALDRIQAAESSAERARDATAINAVLREVTEAESEEAAVKIALDTIRREFGWAYGSFWAVDPEAQVLRFSTESGDAGSEFRDVTRAATFAEGVGLAGRTWQKRDLVFEADLGTVTDCVRAPAAQRAGVKSGVCVPITIGSQVVGTMDFFATREIVLTDARRDALRNTAFLVSHSLERSRATARIAHAGRELITSISEVGKNVDSARDVAAEANRITAEAGRIVAGLDNSSIEIGAVVKTITTIAEQTNLLALNATIEAACAGDAGKGFAVVAGEVKDLARETASATEEVGTKVAKIQSDSTAVRGALDEVSQTVRQINDAQEVIASVLREQVEVTRSVLGG</sequence>
<dbReference type="Proteomes" id="UP001157126">
    <property type="component" value="Unassembled WGS sequence"/>
</dbReference>
<accession>A0ABQ6IY32</accession>
<feature type="domain" description="Methyl-accepting transducer" evidence="4">
    <location>
        <begin position="229"/>
        <end position="394"/>
    </location>
</feature>
<keyword evidence="6" id="KW-1185">Reference proteome</keyword>
<dbReference type="Gene3D" id="1.10.287.950">
    <property type="entry name" value="Methyl-accepting chemotaxis protein"/>
    <property type="match status" value="1"/>
</dbReference>
<dbReference type="InterPro" id="IPR003018">
    <property type="entry name" value="GAF"/>
</dbReference>
<keyword evidence="1 3" id="KW-0807">Transducer</keyword>
<gene>
    <name evidence="5" type="ORF">GCM10025883_45360</name>
</gene>